<dbReference type="GeneID" id="25306445"/>
<dbReference type="Gene3D" id="3.10.180.10">
    <property type="entry name" value="2,3-Dihydroxybiphenyl 1,2-Dioxygenase, domain 1"/>
    <property type="match status" value="1"/>
</dbReference>
<dbReference type="VEuPathDB" id="FungiDB:Z517_06955"/>
<dbReference type="PROSITE" id="PS00934">
    <property type="entry name" value="GLYOXALASE_I_1"/>
    <property type="match status" value="1"/>
</dbReference>
<dbReference type="AlphaFoldDB" id="A0A0D2GP69"/>
<dbReference type="PANTHER" id="PTHR43048">
    <property type="entry name" value="METHYLMALONYL-COA EPIMERASE"/>
    <property type="match status" value="1"/>
</dbReference>
<keyword evidence="4" id="KW-1185">Reference proteome</keyword>
<evidence type="ECO:0000313" key="3">
    <source>
        <dbReference type="EMBL" id="KIW80340.1"/>
    </source>
</evidence>
<proteinExistence type="predicted"/>
<name>A0A0D2GP69_9EURO</name>
<dbReference type="GO" id="GO:0046491">
    <property type="term" value="P:L-methylmalonyl-CoA metabolic process"/>
    <property type="evidence" value="ECO:0007669"/>
    <property type="project" value="TreeGrafter"/>
</dbReference>
<dbReference type="GO" id="GO:0004493">
    <property type="term" value="F:methylmalonyl-CoA epimerase activity"/>
    <property type="evidence" value="ECO:0007669"/>
    <property type="project" value="TreeGrafter"/>
</dbReference>
<dbReference type="OrthoDB" id="16820at2759"/>
<keyword evidence="1" id="KW-0479">Metal-binding</keyword>
<dbReference type="InterPro" id="IPR029068">
    <property type="entry name" value="Glyas_Bleomycin-R_OHBP_Dase"/>
</dbReference>
<dbReference type="STRING" id="1442368.A0A0D2GP69"/>
<accession>A0A0D2GP69</accession>
<dbReference type="PROSITE" id="PS51819">
    <property type="entry name" value="VOC"/>
    <property type="match status" value="1"/>
</dbReference>
<dbReference type="InterPro" id="IPR004360">
    <property type="entry name" value="Glyas_Fos-R_dOase_dom"/>
</dbReference>
<dbReference type="PANTHER" id="PTHR43048:SF6">
    <property type="entry name" value="BLR8189 PROTEIN"/>
    <property type="match status" value="1"/>
</dbReference>
<evidence type="ECO:0000259" key="2">
    <source>
        <dbReference type="PROSITE" id="PS51819"/>
    </source>
</evidence>
<dbReference type="GO" id="GO:0004462">
    <property type="term" value="F:lactoylglutathione lyase activity"/>
    <property type="evidence" value="ECO:0007669"/>
    <property type="project" value="InterPro"/>
</dbReference>
<dbReference type="Proteomes" id="UP000053029">
    <property type="component" value="Unassembled WGS sequence"/>
</dbReference>
<organism evidence="3 4">
    <name type="scientific">Fonsecaea pedrosoi CBS 271.37</name>
    <dbReference type="NCBI Taxonomy" id="1442368"/>
    <lineage>
        <taxon>Eukaryota</taxon>
        <taxon>Fungi</taxon>
        <taxon>Dikarya</taxon>
        <taxon>Ascomycota</taxon>
        <taxon>Pezizomycotina</taxon>
        <taxon>Eurotiomycetes</taxon>
        <taxon>Chaetothyriomycetidae</taxon>
        <taxon>Chaetothyriales</taxon>
        <taxon>Herpotrichiellaceae</taxon>
        <taxon>Fonsecaea</taxon>
    </lineage>
</organism>
<dbReference type="Pfam" id="PF00903">
    <property type="entry name" value="Glyoxalase"/>
    <property type="match status" value="1"/>
</dbReference>
<evidence type="ECO:0000313" key="4">
    <source>
        <dbReference type="Proteomes" id="UP000053029"/>
    </source>
</evidence>
<dbReference type="EMBL" id="KN846972">
    <property type="protein sequence ID" value="KIW80340.1"/>
    <property type="molecule type" value="Genomic_DNA"/>
</dbReference>
<dbReference type="RefSeq" id="XP_013284148.1">
    <property type="nucleotide sequence ID" value="XM_013428694.1"/>
</dbReference>
<feature type="domain" description="VOC" evidence="2">
    <location>
        <begin position="6"/>
        <end position="157"/>
    </location>
</feature>
<dbReference type="HOGENOM" id="CLU_046006_7_0_1"/>
<gene>
    <name evidence="3" type="ORF">Z517_06955</name>
</gene>
<dbReference type="InterPro" id="IPR037523">
    <property type="entry name" value="VOC_core"/>
</dbReference>
<sequence length="172" mass="19204">MAHVYNLNQVAISVPDLDKAIDFYTELFGLHVIGKMDEEQMKHLAPGHSINQMYGPEIKKFKVAFLVTGNSVGFEMFQFIDPPYQGPTEVPPRFGPQEYTRGGFFHVGFTVEDPEAILAKAVELGARQIGQMTRPTPNLSGTYMYDPWGNVVELISADFQQLFLQMLAKSGG</sequence>
<evidence type="ECO:0000256" key="1">
    <source>
        <dbReference type="ARBA" id="ARBA00022723"/>
    </source>
</evidence>
<dbReference type="InterPro" id="IPR051785">
    <property type="entry name" value="MMCE/EMCE_epimerase"/>
</dbReference>
<dbReference type="SUPFAM" id="SSF54593">
    <property type="entry name" value="Glyoxalase/Bleomycin resistance protein/Dihydroxybiphenyl dioxygenase"/>
    <property type="match status" value="1"/>
</dbReference>
<protein>
    <recommendedName>
        <fullName evidence="2">VOC domain-containing protein</fullName>
    </recommendedName>
</protein>
<dbReference type="GO" id="GO:0046872">
    <property type="term" value="F:metal ion binding"/>
    <property type="evidence" value="ECO:0007669"/>
    <property type="project" value="UniProtKB-KW"/>
</dbReference>
<dbReference type="InterPro" id="IPR018146">
    <property type="entry name" value="Glyoxalase_1_CS"/>
</dbReference>
<reference evidence="3 4" key="1">
    <citation type="submission" date="2015-01" db="EMBL/GenBank/DDBJ databases">
        <title>The Genome Sequence of Fonsecaea pedrosoi CBS 271.37.</title>
        <authorList>
            <consortium name="The Broad Institute Genomics Platform"/>
            <person name="Cuomo C."/>
            <person name="de Hoog S."/>
            <person name="Gorbushina A."/>
            <person name="Stielow B."/>
            <person name="Teixiera M."/>
            <person name="Abouelleil A."/>
            <person name="Chapman S.B."/>
            <person name="Priest M."/>
            <person name="Young S.K."/>
            <person name="Wortman J."/>
            <person name="Nusbaum C."/>
            <person name="Birren B."/>
        </authorList>
    </citation>
    <scope>NUCLEOTIDE SEQUENCE [LARGE SCALE GENOMIC DNA]</scope>
    <source>
        <strain evidence="3 4">CBS 271.37</strain>
    </source>
</reference>